<keyword evidence="1" id="KW-0963">Cytoplasm</keyword>
<dbReference type="InterPro" id="IPR036393">
    <property type="entry name" value="AceGlu_kinase-like_sf"/>
</dbReference>
<dbReference type="CDD" id="cd04242">
    <property type="entry name" value="AAK_G5K_ProB"/>
    <property type="match status" value="1"/>
</dbReference>
<reference evidence="10 11" key="1">
    <citation type="submission" date="2024-01" db="EMBL/GenBank/DDBJ databases">
        <authorList>
            <person name="Allen C."/>
            <person name="Tagirdzhanova G."/>
        </authorList>
    </citation>
    <scope>NUCLEOTIDE SEQUENCE [LARGE SCALE GENOMIC DNA]</scope>
</reference>
<dbReference type="InterPro" id="IPR002478">
    <property type="entry name" value="PUA"/>
</dbReference>
<dbReference type="SUPFAM" id="SSF88697">
    <property type="entry name" value="PUA domain-like"/>
    <property type="match status" value="1"/>
</dbReference>
<organism evidence="10 11">
    <name type="scientific">Sporothrix eucalyptigena</name>
    <dbReference type="NCBI Taxonomy" id="1812306"/>
    <lineage>
        <taxon>Eukaryota</taxon>
        <taxon>Fungi</taxon>
        <taxon>Dikarya</taxon>
        <taxon>Ascomycota</taxon>
        <taxon>Pezizomycotina</taxon>
        <taxon>Sordariomycetes</taxon>
        <taxon>Sordariomycetidae</taxon>
        <taxon>Ophiostomatales</taxon>
        <taxon>Ophiostomataceae</taxon>
        <taxon>Sporothrix</taxon>
    </lineage>
</organism>
<keyword evidence="11" id="KW-1185">Reference proteome</keyword>
<sequence>MKGPRPLGIVIKLGTSSIIDATSHEPLIATLSLIVETAVRLRKDGHRVVIVSSGAIGVGLRRMDVEHRPKHLAKLQALAAIGQCRLIGLWDSLFSHLRQPIAQILLTRNDIADRTQYLRAQNTFAELFDMGVIPIVNENDTLAVEEIRFGDNDTLSAITAAMIHADLLFLMTDVDCLYTKNPRQHPDAEPIEVVEDINSLEADISTPGSALGTGGMSTKIVAARLATSAGVTTVITRSSTPDNLVQILAHIQATQGSSFLQKSSSFASLPTATAPAASAAPSLSNSTTLTKPPLHTRFLPWPEPIRDRSFWILHGLAPHGTVYIDQGAYQALVERAGLLPVGVVDVEGPFTENDAVRIVVVDRKAAATSASTDSSSTATPTVTTPSLVPSGTEVGRALAKYSSTEIARIKGHRSRDIQGILGYVTSEYVAQREHISLFRRKDSRPSSPSLRDRDRDHHRVSPNQKASTVAVESPLHKVEGLTLNETSAGDGSSA</sequence>
<evidence type="ECO:0000259" key="9">
    <source>
        <dbReference type="SMART" id="SM00359"/>
    </source>
</evidence>
<name>A0ABP0BM66_9PEZI</name>
<feature type="region of interest" description="Disordered" evidence="8">
    <location>
        <begin position="369"/>
        <end position="389"/>
    </location>
</feature>
<dbReference type="PRINTS" id="PR00474">
    <property type="entry name" value="GLU5KINASE"/>
</dbReference>
<dbReference type="PANTHER" id="PTHR43654:SF3">
    <property type="entry name" value="GLUTAMATE 5-KINASE"/>
    <property type="match status" value="1"/>
</dbReference>
<dbReference type="NCBIfam" id="TIGR01027">
    <property type="entry name" value="proB"/>
    <property type="match status" value="1"/>
</dbReference>
<dbReference type="PROSITE" id="PS00902">
    <property type="entry name" value="GLUTAMATE_5_KINASE"/>
    <property type="match status" value="1"/>
</dbReference>
<protein>
    <submittedName>
        <fullName evidence="10">Glutamate 5-kinase</fullName>
        <ecNumber evidence="10">2.7.2.11</ecNumber>
    </submittedName>
</protein>
<evidence type="ECO:0000256" key="2">
    <source>
        <dbReference type="ARBA" id="ARBA00022605"/>
    </source>
</evidence>
<dbReference type="PROSITE" id="PS50890">
    <property type="entry name" value="PUA"/>
    <property type="match status" value="1"/>
</dbReference>
<dbReference type="SUPFAM" id="SSF53633">
    <property type="entry name" value="Carbamate kinase-like"/>
    <property type="match status" value="1"/>
</dbReference>
<gene>
    <name evidence="10" type="primary">PRO1</name>
    <name evidence="10" type="ORF">SEUCBS140593_004320</name>
</gene>
<evidence type="ECO:0000313" key="11">
    <source>
        <dbReference type="Proteomes" id="UP001642482"/>
    </source>
</evidence>
<keyword evidence="5" id="KW-0547">Nucleotide-binding</keyword>
<dbReference type="Gene3D" id="2.30.130.10">
    <property type="entry name" value="PUA domain"/>
    <property type="match status" value="1"/>
</dbReference>
<evidence type="ECO:0000256" key="7">
    <source>
        <dbReference type="ARBA" id="ARBA00022840"/>
    </source>
</evidence>
<dbReference type="InterPro" id="IPR019797">
    <property type="entry name" value="Glutamate_5-kinase_CS"/>
</dbReference>
<feature type="compositionally biased region" description="Basic and acidic residues" evidence="8">
    <location>
        <begin position="439"/>
        <end position="459"/>
    </location>
</feature>
<evidence type="ECO:0000256" key="5">
    <source>
        <dbReference type="ARBA" id="ARBA00022741"/>
    </source>
</evidence>
<comment type="caution">
    <text evidence="10">The sequence shown here is derived from an EMBL/GenBank/DDBJ whole genome shotgun (WGS) entry which is preliminary data.</text>
</comment>
<dbReference type="PIRSF" id="PIRSF000729">
    <property type="entry name" value="GK"/>
    <property type="match status" value="1"/>
</dbReference>
<evidence type="ECO:0000256" key="8">
    <source>
        <dbReference type="SAM" id="MobiDB-lite"/>
    </source>
</evidence>
<dbReference type="InterPro" id="IPR005715">
    <property type="entry name" value="Glu_5kinase/COase_Synthase"/>
</dbReference>
<evidence type="ECO:0000256" key="1">
    <source>
        <dbReference type="ARBA" id="ARBA00022490"/>
    </source>
</evidence>
<evidence type="ECO:0000256" key="3">
    <source>
        <dbReference type="ARBA" id="ARBA00022650"/>
    </source>
</evidence>
<keyword evidence="6" id="KW-0418">Kinase</keyword>
<dbReference type="Pfam" id="PF00696">
    <property type="entry name" value="AA_kinase"/>
    <property type="match status" value="1"/>
</dbReference>
<feature type="compositionally biased region" description="Polar residues" evidence="8">
    <location>
        <begin position="483"/>
        <end position="494"/>
    </location>
</feature>
<dbReference type="PANTHER" id="PTHR43654">
    <property type="entry name" value="GLUTAMATE 5-KINASE"/>
    <property type="match status" value="1"/>
</dbReference>
<evidence type="ECO:0000313" key="10">
    <source>
        <dbReference type="EMBL" id="CAK7220704.1"/>
    </source>
</evidence>
<evidence type="ECO:0000256" key="6">
    <source>
        <dbReference type="ARBA" id="ARBA00022777"/>
    </source>
</evidence>
<dbReference type="InterPro" id="IPR011529">
    <property type="entry name" value="Glu_5kinase"/>
</dbReference>
<dbReference type="InterPro" id="IPR041739">
    <property type="entry name" value="G5K_ProB"/>
</dbReference>
<dbReference type="EMBL" id="CAWUHD010000037">
    <property type="protein sequence ID" value="CAK7220704.1"/>
    <property type="molecule type" value="Genomic_DNA"/>
</dbReference>
<dbReference type="InterPro" id="IPR036974">
    <property type="entry name" value="PUA_sf"/>
</dbReference>
<dbReference type="InterPro" id="IPR001048">
    <property type="entry name" value="Asp/Glu/Uridylate_kinase"/>
</dbReference>
<dbReference type="CDD" id="cd21157">
    <property type="entry name" value="PUA_G5K"/>
    <property type="match status" value="1"/>
</dbReference>
<dbReference type="EC" id="2.7.2.11" evidence="10"/>
<dbReference type="HAMAP" id="MF_00456">
    <property type="entry name" value="ProB"/>
    <property type="match status" value="1"/>
</dbReference>
<proteinExistence type="inferred from homology"/>
<dbReference type="GO" id="GO:0004349">
    <property type="term" value="F:glutamate 5-kinase activity"/>
    <property type="evidence" value="ECO:0007669"/>
    <property type="project" value="UniProtKB-EC"/>
</dbReference>
<dbReference type="SMART" id="SM00359">
    <property type="entry name" value="PUA"/>
    <property type="match status" value="1"/>
</dbReference>
<dbReference type="InterPro" id="IPR001057">
    <property type="entry name" value="Glu/AcGlu_kinase"/>
</dbReference>
<keyword evidence="3" id="KW-0641">Proline biosynthesis</keyword>
<keyword evidence="7" id="KW-0067">ATP-binding</keyword>
<dbReference type="Gene3D" id="3.40.1160.10">
    <property type="entry name" value="Acetylglutamate kinase-like"/>
    <property type="match status" value="2"/>
</dbReference>
<accession>A0ABP0BM66</accession>
<keyword evidence="4 10" id="KW-0808">Transferase</keyword>
<dbReference type="InterPro" id="IPR015947">
    <property type="entry name" value="PUA-like_sf"/>
</dbReference>
<evidence type="ECO:0000256" key="4">
    <source>
        <dbReference type="ARBA" id="ARBA00022679"/>
    </source>
</evidence>
<dbReference type="Proteomes" id="UP001642482">
    <property type="component" value="Unassembled WGS sequence"/>
</dbReference>
<feature type="region of interest" description="Disordered" evidence="8">
    <location>
        <begin position="439"/>
        <end position="494"/>
    </location>
</feature>
<dbReference type="Pfam" id="PF01472">
    <property type="entry name" value="PUA"/>
    <property type="match status" value="1"/>
</dbReference>
<keyword evidence="2" id="KW-0028">Amino-acid biosynthesis</keyword>
<feature type="domain" description="PUA" evidence="9">
    <location>
        <begin position="320"/>
        <end position="430"/>
    </location>
</feature>